<dbReference type="GO" id="GO:0016787">
    <property type="term" value="F:hydrolase activity"/>
    <property type="evidence" value="ECO:0007669"/>
    <property type="project" value="UniProtKB-KW"/>
</dbReference>
<evidence type="ECO:0000313" key="4">
    <source>
        <dbReference type="EMBL" id="MBK6009002.1"/>
    </source>
</evidence>
<dbReference type="Pfam" id="PF18067">
    <property type="entry name" value="Lipase_C"/>
    <property type="match status" value="1"/>
</dbReference>
<keyword evidence="4" id="KW-0378">Hydrolase</keyword>
<dbReference type="Proteomes" id="UP000630528">
    <property type="component" value="Unassembled WGS sequence"/>
</dbReference>
<dbReference type="Gene3D" id="2.60.40.2190">
    <property type="match status" value="1"/>
</dbReference>
<sequence length="460" mass="48962">MTTRRQVLALPFSLATAGLLGACATHPLMDDPHPPIVFVPGNGDTAAVWQTTIWRFESNGWPRERLHAIDPPYPNARSDDSKPEPGRSSTAEAMTYLRSEVEKVLQATGAKQVVLVGNSRGGYAIRNYVQNGGGAAKVSHAILGGTPNHGLWNVPGRAPGSEFAGNGPFLQALNAPKDAQGDEVTGPVKWLTLRSDSNDKYAQPLGTWLGDPKLATGVTYEGPALKGATNVVLPRVDHRETSFSPAAFEATWRYLTGRAPTTLEIVPEERVVLSGKVTGLGVSSTDPASGDLANNLPLPGAHLEIFAIDSATGARHGAPVLAQVIAEDGHWGPLVAQRDTRYEFAIAAPGYATTHIYRSPFPRSSSIVNLRPERIAAADRSSPSLVLFTRPRGYLDPARDRMVFDGQSPPPGALPGAGVATSRVKPAGPQRTVAGEFNGERMVGQTWPGDNQVSVLELTY</sequence>
<evidence type="ECO:0000259" key="3">
    <source>
        <dbReference type="Pfam" id="PF18067"/>
    </source>
</evidence>
<accession>A0A934WQ67</accession>
<feature type="signal peptide" evidence="2">
    <location>
        <begin position="1"/>
        <end position="22"/>
    </location>
</feature>
<proteinExistence type="predicted"/>
<dbReference type="EMBL" id="JAEPWM010000013">
    <property type="protein sequence ID" value="MBK6009002.1"/>
    <property type="molecule type" value="Genomic_DNA"/>
</dbReference>
<feature type="region of interest" description="Disordered" evidence="1">
    <location>
        <begin position="409"/>
        <end position="429"/>
    </location>
</feature>
<dbReference type="RefSeq" id="WP_201177153.1">
    <property type="nucleotide sequence ID" value="NZ_JAEPWM010000013.1"/>
</dbReference>
<comment type="caution">
    <text evidence="4">The sequence shown here is derived from an EMBL/GenBank/DDBJ whole genome shotgun (WGS) entry which is preliminary data.</text>
</comment>
<dbReference type="Gene3D" id="3.40.50.1820">
    <property type="entry name" value="alpha/beta hydrolase"/>
    <property type="match status" value="1"/>
</dbReference>
<dbReference type="GO" id="GO:0016042">
    <property type="term" value="P:lipid catabolic process"/>
    <property type="evidence" value="ECO:0007669"/>
    <property type="project" value="InterPro"/>
</dbReference>
<dbReference type="PROSITE" id="PS51257">
    <property type="entry name" value="PROKAR_LIPOPROTEIN"/>
    <property type="match status" value="1"/>
</dbReference>
<reference evidence="4" key="2">
    <citation type="submission" date="2021-01" db="EMBL/GenBank/DDBJ databases">
        <authorList>
            <person name="Kang M."/>
        </authorList>
    </citation>
    <scope>NUCLEOTIDE SEQUENCE</scope>
    <source>
        <strain evidence="4">KACC 17527</strain>
    </source>
</reference>
<feature type="domain" description="AFL C-terminal" evidence="3">
    <location>
        <begin position="270"/>
        <end position="375"/>
    </location>
</feature>
<reference evidence="4" key="1">
    <citation type="journal article" date="2012" name="J. Microbiol. Biotechnol.">
        <title>Ramlibacter ginsenosidimutans sp. nov., with ginsenoside-converting activity.</title>
        <authorList>
            <person name="Wang L."/>
            <person name="An D.S."/>
            <person name="Kim S.G."/>
            <person name="Jin F.X."/>
            <person name="Kim S.C."/>
            <person name="Lee S.T."/>
            <person name="Im W.T."/>
        </authorList>
    </citation>
    <scope>NUCLEOTIDE SEQUENCE</scope>
    <source>
        <strain evidence="4">KACC 17527</strain>
    </source>
</reference>
<keyword evidence="5" id="KW-1185">Reference proteome</keyword>
<dbReference type="Pfam" id="PF01674">
    <property type="entry name" value="Lipase_2"/>
    <property type="match status" value="1"/>
</dbReference>
<dbReference type="InterPro" id="IPR029058">
    <property type="entry name" value="AB_hydrolase_fold"/>
</dbReference>
<dbReference type="InterPro" id="IPR040664">
    <property type="entry name" value="AFL_C"/>
</dbReference>
<organism evidence="4 5">
    <name type="scientific">Ramlibacter ginsenosidimutans</name>
    <dbReference type="NCBI Taxonomy" id="502333"/>
    <lineage>
        <taxon>Bacteria</taxon>
        <taxon>Pseudomonadati</taxon>
        <taxon>Pseudomonadota</taxon>
        <taxon>Betaproteobacteria</taxon>
        <taxon>Burkholderiales</taxon>
        <taxon>Comamonadaceae</taxon>
        <taxon>Ramlibacter</taxon>
    </lineage>
</organism>
<evidence type="ECO:0000256" key="1">
    <source>
        <dbReference type="SAM" id="MobiDB-lite"/>
    </source>
</evidence>
<dbReference type="AlphaFoldDB" id="A0A934WQ67"/>
<keyword evidence="2" id="KW-0732">Signal</keyword>
<name>A0A934WQ67_9BURK</name>
<feature type="chain" id="PRO_5037680835" evidence="2">
    <location>
        <begin position="23"/>
        <end position="460"/>
    </location>
</feature>
<evidence type="ECO:0000313" key="5">
    <source>
        <dbReference type="Proteomes" id="UP000630528"/>
    </source>
</evidence>
<dbReference type="SUPFAM" id="SSF53474">
    <property type="entry name" value="alpha/beta-Hydrolases"/>
    <property type="match status" value="1"/>
</dbReference>
<protein>
    <submittedName>
        <fullName evidence="4">Alpha/beta fold hydrolase</fullName>
    </submittedName>
</protein>
<feature type="region of interest" description="Disordered" evidence="1">
    <location>
        <begin position="68"/>
        <end position="90"/>
    </location>
</feature>
<gene>
    <name evidence="4" type="ORF">JJB11_23130</name>
</gene>
<evidence type="ECO:0000256" key="2">
    <source>
        <dbReference type="SAM" id="SignalP"/>
    </source>
</evidence>
<dbReference type="InterPro" id="IPR002918">
    <property type="entry name" value="Lipase_EstA/Esterase_EstB"/>
</dbReference>